<feature type="transmembrane region" description="Helical" evidence="1">
    <location>
        <begin position="134"/>
        <end position="156"/>
    </location>
</feature>
<gene>
    <name evidence="2" type="ORF">ACFOUW_16245</name>
</gene>
<organism evidence="2 3">
    <name type="scientific">Tenggerimyces flavus</name>
    <dbReference type="NCBI Taxonomy" id="1708749"/>
    <lineage>
        <taxon>Bacteria</taxon>
        <taxon>Bacillati</taxon>
        <taxon>Actinomycetota</taxon>
        <taxon>Actinomycetes</taxon>
        <taxon>Propionibacteriales</taxon>
        <taxon>Nocardioidaceae</taxon>
        <taxon>Tenggerimyces</taxon>
    </lineage>
</organism>
<proteinExistence type="predicted"/>
<feature type="transmembrane region" description="Helical" evidence="1">
    <location>
        <begin position="199"/>
        <end position="220"/>
    </location>
</feature>
<dbReference type="EMBL" id="JBHRZH010000015">
    <property type="protein sequence ID" value="MFC3762393.1"/>
    <property type="molecule type" value="Genomic_DNA"/>
</dbReference>
<feature type="transmembrane region" description="Helical" evidence="1">
    <location>
        <begin position="99"/>
        <end position="122"/>
    </location>
</feature>
<comment type="caution">
    <text evidence="2">The sequence shown here is derived from an EMBL/GenBank/DDBJ whole genome shotgun (WGS) entry which is preliminary data.</text>
</comment>
<evidence type="ECO:0008006" key="4">
    <source>
        <dbReference type="Google" id="ProtNLM"/>
    </source>
</evidence>
<evidence type="ECO:0000313" key="2">
    <source>
        <dbReference type="EMBL" id="MFC3762393.1"/>
    </source>
</evidence>
<evidence type="ECO:0000313" key="3">
    <source>
        <dbReference type="Proteomes" id="UP001595699"/>
    </source>
</evidence>
<dbReference type="Proteomes" id="UP001595699">
    <property type="component" value="Unassembled WGS sequence"/>
</dbReference>
<protein>
    <recommendedName>
        <fullName evidence="4">Integral membrane protein</fullName>
    </recommendedName>
</protein>
<dbReference type="RefSeq" id="WP_205118688.1">
    <property type="nucleotide sequence ID" value="NZ_JAFBCM010000001.1"/>
</dbReference>
<reference evidence="3" key="1">
    <citation type="journal article" date="2019" name="Int. J. Syst. Evol. Microbiol.">
        <title>The Global Catalogue of Microorganisms (GCM) 10K type strain sequencing project: providing services to taxonomists for standard genome sequencing and annotation.</title>
        <authorList>
            <consortium name="The Broad Institute Genomics Platform"/>
            <consortium name="The Broad Institute Genome Sequencing Center for Infectious Disease"/>
            <person name="Wu L."/>
            <person name="Ma J."/>
        </authorList>
    </citation>
    <scope>NUCLEOTIDE SEQUENCE [LARGE SCALE GENOMIC DNA]</scope>
    <source>
        <strain evidence="3">CGMCC 4.7241</strain>
    </source>
</reference>
<accession>A0ABV7YC70</accession>
<feature type="transmembrane region" description="Helical" evidence="1">
    <location>
        <begin position="314"/>
        <end position="335"/>
    </location>
</feature>
<keyword evidence="1" id="KW-1133">Transmembrane helix</keyword>
<name>A0ABV7YC70_9ACTN</name>
<feature type="transmembrane region" description="Helical" evidence="1">
    <location>
        <begin position="269"/>
        <end position="302"/>
    </location>
</feature>
<sequence>MNGEPDERQAVVEETERWFLDRGLPHFIHHYRAREDILTRAAPVLGFVWLVSLVFAFGDRFEGWAQAAVIGATSVGLAAIWVLINVVRKRKPFAYPSRVTVLELVIGLAIPPAVSLVGGHTIRTALILLGSELVLLVLVYAGASYGIVPIIAWVGGQVTRQLGDVTRVLTRALPMLLLFTTFLFVNTEVWQVAHFLRKGTLIGVLALFAVVTVVFVVVWLSEELDHIGKELDHDAMVDLCKNTPVRGHLTEGAAVIEPLTRRQRVNMVLVLVVSQLIQSVLVAAAVFGFFVVFGLLAIGLPVREAWLGEDDPTALFKVAGLLATFSALYFAVYAVTDSTYRDQFYSPIRRQLDKALAVRAAYLSMGPR</sequence>
<feature type="transmembrane region" description="Helical" evidence="1">
    <location>
        <begin position="168"/>
        <end position="187"/>
    </location>
</feature>
<feature type="transmembrane region" description="Helical" evidence="1">
    <location>
        <begin position="37"/>
        <end position="58"/>
    </location>
</feature>
<keyword evidence="1" id="KW-0812">Transmembrane</keyword>
<keyword evidence="1" id="KW-0472">Membrane</keyword>
<keyword evidence="3" id="KW-1185">Reference proteome</keyword>
<feature type="transmembrane region" description="Helical" evidence="1">
    <location>
        <begin position="64"/>
        <end position="87"/>
    </location>
</feature>
<evidence type="ECO:0000256" key="1">
    <source>
        <dbReference type="SAM" id="Phobius"/>
    </source>
</evidence>